<dbReference type="InterPro" id="IPR032466">
    <property type="entry name" value="Metal_Hydrolase"/>
</dbReference>
<dbReference type="KEGG" id="pgri:PgNI_08736"/>
<reference evidence="13" key="2">
    <citation type="submission" date="2019-10" db="EMBL/GenBank/DDBJ databases">
        <authorList>
            <consortium name="NCBI Genome Project"/>
        </authorList>
    </citation>
    <scope>NUCLEOTIDE SEQUENCE</scope>
    <source>
        <strain evidence="13">NI907</strain>
    </source>
</reference>
<proteinExistence type="inferred from homology"/>
<dbReference type="GO" id="GO:0046103">
    <property type="term" value="P:inosine biosynthetic process"/>
    <property type="evidence" value="ECO:0007669"/>
    <property type="project" value="TreeGrafter"/>
</dbReference>
<dbReference type="GO" id="GO:0046872">
    <property type="term" value="F:metal ion binding"/>
    <property type="evidence" value="ECO:0007669"/>
    <property type="project" value="UniProtKB-KW"/>
</dbReference>
<dbReference type="AlphaFoldDB" id="A0A6P8AVT1"/>
<evidence type="ECO:0000256" key="6">
    <source>
        <dbReference type="ARBA" id="ARBA00022723"/>
    </source>
</evidence>
<feature type="domain" description="Adenosine deaminase" evidence="11">
    <location>
        <begin position="382"/>
        <end position="687"/>
    </location>
</feature>
<dbReference type="FunFam" id="3.20.20.140:FF:000017">
    <property type="entry name" value="Adenosine deaminase 2"/>
    <property type="match status" value="1"/>
</dbReference>
<dbReference type="EC" id="3.5.4.4" evidence="4"/>
<dbReference type="PANTHER" id="PTHR11409">
    <property type="entry name" value="ADENOSINE DEAMINASE"/>
    <property type="match status" value="1"/>
</dbReference>
<dbReference type="InterPro" id="IPR001365">
    <property type="entry name" value="A_deaminase_dom"/>
</dbReference>
<name>A0A6P8AVT1_PYRGI</name>
<evidence type="ECO:0000256" key="3">
    <source>
        <dbReference type="ARBA" id="ARBA00006083"/>
    </source>
</evidence>
<comment type="catalytic activity">
    <reaction evidence="9">
        <text>adenosine + H2O + H(+) = inosine + NH4(+)</text>
        <dbReference type="Rhea" id="RHEA:24408"/>
        <dbReference type="ChEBI" id="CHEBI:15377"/>
        <dbReference type="ChEBI" id="CHEBI:15378"/>
        <dbReference type="ChEBI" id="CHEBI:16335"/>
        <dbReference type="ChEBI" id="CHEBI:17596"/>
        <dbReference type="ChEBI" id="CHEBI:28938"/>
        <dbReference type="EC" id="3.5.4.4"/>
    </reaction>
</comment>
<comment type="cofactor">
    <cofactor evidence="1">
        <name>Zn(2+)</name>
        <dbReference type="ChEBI" id="CHEBI:29105"/>
    </cofactor>
</comment>
<dbReference type="GeneID" id="41963636"/>
<dbReference type="Pfam" id="PF00962">
    <property type="entry name" value="A_deaminase"/>
    <property type="match status" value="1"/>
</dbReference>
<reference evidence="13" key="3">
    <citation type="submission" date="2025-08" db="UniProtKB">
        <authorList>
            <consortium name="RefSeq"/>
        </authorList>
    </citation>
    <scope>IDENTIFICATION</scope>
    <source>
        <strain evidence="13">NI907</strain>
    </source>
</reference>
<evidence type="ECO:0000256" key="7">
    <source>
        <dbReference type="ARBA" id="ARBA00022729"/>
    </source>
</evidence>
<evidence type="ECO:0000259" key="11">
    <source>
        <dbReference type="Pfam" id="PF00962"/>
    </source>
</evidence>
<feature type="compositionally biased region" description="Low complexity" evidence="10">
    <location>
        <begin position="53"/>
        <end position="71"/>
    </location>
</feature>
<dbReference type="GO" id="GO:0004000">
    <property type="term" value="F:adenosine deaminase activity"/>
    <property type="evidence" value="ECO:0007669"/>
    <property type="project" value="TreeGrafter"/>
</dbReference>
<dbReference type="InterPro" id="IPR006330">
    <property type="entry name" value="Ado/ade_deaminase"/>
</dbReference>
<organism evidence="12 13">
    <name type="scientific">Pyricularia grisea</name>
    <name type="common">Crabgrass-specific blast fungus</name>
    <name type="synonym">Magnaporthe grisea</name>
    <dbReference type="NCBI Taxonomy" id="148305"/>
    <lineage>
        <taxon>Eukaryota</taxon>
        <taxon>Fungi</taxon>
        <taxon>Dikarya</taxon>
        <taxon>Ascomycota</taxon>
        <taxon>Pezizomycotina</taxon>
        <taxon>Sordariomycetes</taxon>
        <taxon>Sordariomycetidae</taxon>
        <taxon>Magnaporthales</taxon>
        <taxon>Pyriculariaceae</taxon>
        <taxon>Pyricularia</taxon>
    </lineage>
</organism>
<feature type="compositionally biased region" description="Basic and acidic residues" evidence="10">
    <location>
        <begin position="41"/>
        <end position="52"/>
    </location>
</feature>
<evidence type="ECO:0000256" key="4">
    <source>
        <dbReference type="ARBA" id="ARBA00012784"/>
    </source>
</evidence>
<evidence type="ECO:0000256" key="1">
    <source>
        <dbReference type="ARBA" id="ARBA00001947"/>
    </source>
</evidence>
<keyword evidence="12" id="KW-1185">Reference proteome</keyword>
<evidence type="ECO:0000313" key="13">
    <source>
        <dbReference type="RefSeq" id="XP_030979033.1"/>
    </source>
</evidence>
<keyword evidence="5" id="KW-0964">Secreted</keyword>
<dbReference type="GO" id="GO:0006154">
    <property type="term" value="P:adenosine catabolic process"/>
    <property type="evidence" value="ECO:0007669"/>
    <property type="project" value="TreeGrafter"/>
</dbReference>
<keyword evidence="7" id="KW-0732">Signal</keyword>
<evidence type="ECO:0000256" key="2">
    <source>
        <dbReference type="ARBA" id="ARBA00004613"/>
    </source>
</evidence>
<dbReference type="Gene3D" id="3.20.20.140">
    <property type="entry name" value="Metal-dependent hydrolases"/>
    <property type="match status" value="1"/>
</dbReference>
<keyword evidence="8" id="KW-0378">Hydrolase</keyword>
<comment type="subcellular location">
    <subcellularLocation>
        <location evidence="2">Secreted</location>
    </subcellularLocation>
</comment>
<evidence type="ECO:0000256" key="10">
    <source>
        <dbReference type="SAM" id="MobiDB-lite"/>
    </source>
</evidence>
<dbReference type="OrthoDB" id="7202371at2759"/>
<sequence length="714" mass="81643">MPALCMERTLDQTKRSKYIKSVVRRMKPSSVAPMGNNCTSVDKEKSEGDARDTTPPQSPSATTSAKSSLPLRKSRSGIITRAQSKLVKKTPAHQEDHPLPGAFSPPKLKRKIDTAMDSSSSVEQGANWSTLSALDEAVQQRRRKTPVTSHGQPSKQHLRWTPIPLSFKSDEPGLSEYENARAELKSREHTLAFDHDCFADATGPEREANKVLQRLRGKDAKLFANAPKTSGFSGQTHDRHMGDHFLYNVDLINQSALFKVARRMPKGTHLHIHFNSCLDPRFLLDLAKDQERMFIHSNRPLLQKSDLDLCEIQFSIVPVEKEEPGWNVFEPGYVGGKWMPYATFRAQFSGTGLVESSVDEWLLNKLVFGVDETYGIHQTVTGAWEKFNGRTRMMKGLFNYETAFKSYTRACLQDFVDDNIQYAEIRPNFMHTNQVFYDDGSAKHNNESIMEMIEQVCEEFMPPAHQNGRKVYFKGIKVIYCTPRIFKREQVANALDECIKFKKRWRNLIAGFDLVGEEAAGYPLKFFVPEFLKFREQCDKENLDIPFLFHCGETLEMGDDTPDGNLTDALLLNSKRIGHGFALARHPYIMEQMKKRNICLELCPISNEVLGLTPRVKGHAMYNLLANNVHCTLNSDNGTLFKSSLSHDFYQMFVGRSDTTIHGWKQLIKWSIEHACLTDDERSEVNEHWEQLWAEFVHWLIEEYKDLEADDNEI</sequence>
<dbReference type="Proteomes" id="UP000515153">
    <property type="component" value="Chromosome V"/>
</dbReference>
<feature type="region of interest" description="Disordered" evidence="10">
    <location>
        <begin position="25"/>
        <end position="107"/>
    </location>
</feature>
<dbReference type="GO" id="GO:0005576">
    <property type="term" value="C:extracellular region"/>
    <property type="evidence" value="ECO:0007669"/>
    <property type="project" value="UniProtKB-SubCell"/>
</dbReference>
<evidence type="ECO:0000256" key="5">
    <source>
        <dbReference type="ARBA" id="ARBA00022525"/>
    </source>
</evidence>
<evidence type="ECO:0000256" key="9">
    <source>
        <dbReference type="ARBA" id="ARBA00047764"/>
    </source>
</evidence>
<protein>
    <recommendedName>
        <fullName evidence="4">adenosine deaminase</fullName>
        <ecNumber evidence="4">3.5.4.4</ecNumber>
    </recommendedName>
</protein>
<evidence type="ECO:0000256" key="8">
    <source>
        <dbReference type="ARBA" id="ARBA00022801"/>
    </source>
</evidence>
<comment type="similarity">
    <text evidence="3">Belongs to the metallo-dependent hydrolases superfamily. Adenosine and AMP deaminases family. ADGF subfamily.</text>
</comment>
<gene>
    <name evidence="13" type="ORF">PgNI_08736</name>
</gene>
<keyword evidence="6" id="KW-0479">Metal-binding</keyword>
<dbReference type="SUPFAM" id="SSF51556">
    <property type="entry name" value="Metallo-dependent hydrolases"/>
    <property type="match status" value="1"/>
</dbReference>
<evidence type="ECO:0000313" key="12">
    <source>
        <dbReference type="Proteomes" id="UP000515153"/>
    </source>
</evidence>
<accession>A0A6P8AVT1</accession>
<reference evidence="12 13" key="1">
    <citation type="journal article" date="2019" name="Mol. Biol. Evol.">
        <title>Blast fungal genomes show frequent chromosomal changes, gene gains and losses, and effector gene turnover.</title>
        <authorList>
            <person name="Gomez Luciano L.B."/>
            <person name="Jason Tsai I."/>
            <person name="Chuma I."/>
            <person name="Tosa Y."/>
            <person name="Chen Y.H."/>
            <person name="Li J.Y."/>
            <person name="Li M.Y."/>
            <person name="Jade Lu M.Y."/>
            <person name="Nakayashiki H."/>
            <person name="Li W.H."/>
        </authorList>
    </citation>
    <scope>NUCLEOTIDE SEQUENCE [LARGE SCALE GENOMIC DNA]</scope>
    <source>
        <strain evidence="12 13">NI907</strain>
    </source>
</reference>
<dbReference type="RefSeq" id="XP_030979033.1">
    <property type="nucleotide sequence ID" value="XM_031128728.1"/>
</dbReference>
<dbReference type="PANTHER" id="PTHR11409:SF37">
    <property type="entry name" value="ADENOSINE DEAMINASE DOMAIN-CONTAINING PROTEIN"/>
    <property type="match status" value="1"/>
</dbReference>